<dbReference type="EMBL" id="JBHFEH010000132">
    <property type="protein sequence ID" value="KAL2045867.1"/>
    <property type="molecule type" value="Genomic_DNA"/>
</dbReference>
<evidence type="ECO:0000313" key="2">
    <source>
        <dbReference type="EMBL" id="KAL2045867.1"/>
    </source>
</evidence>
<name>A0ABR4AJB5_9LECA</name>
<evidence type="ECO:0000256" key="1">
    <source>
        <dbReference type="SAM" id="Phobius"/>
    </source>
</evidence>
<accession>A0ABR4AJB5</accession>
<gene>
    <name evidence="2" type="ORF">ABVK25_011970</name>
</gene>
<proteinExistence type="predicted"/>
<sequence>MSVPFGITVPKLLPITGTFAPAFAIYYVVLCSRVSMARVDSEKWLGDKSTSDPTASTATDPLYVASRCHQNFGRECATRTAHGCYRRNERRNRKALTAGLTTLIIARILHVELGLRERRIARARRHWERVGSSDISRRWVS</sequence>
<organism evidence="2 3">
    <name type="scientific">Lepraria finkii</name>
    <dbReference type="NCBI Taxonomy" id="1340010"/>
    <lineage>
        <taxon>Eukaryota</taxon>
        <taxon>Fungi</taxon>
        <taxon>Dikarya</taxon>
        <taxon>Ascomycota</taxon>
        <taxon>Pezizomycotina</taxon>
        <taxon>Lecanoromycetes</taxon>
        <taxon>OSLEUM clade</taxon>
        <taxon>Lecanoromycetidae</taxon>
        <taxon>Lecanorales</taxon>
        <taxon>Lecanorineae</taxon>
        <taxon>Stereocaulaceae</taxon>
        <taxon>Lepraria</taxon>
    </lineage>
</organism>
<keyword evidence="1" id="KW-0812">Transmembrane</keyword>
<reference evidence="2 3" key="1">
    <citation type="submission" date="2024-09" db="EMBL/GenBank/DDBJ databases">
        <title>Rethinking Asexuality: The Enigmatic Case of Functional Sexual Genes in Lepraria (Stereocaulaceae).</title>
        <authorList>
            <person name="Doellman M."/>
            <person name="Sun Y."/>
            <person name="Barcenas-Pena A."/>
            <person name="Lumbsch H.T."/>
            <person name="Grewe F."/>
        </authorList>
    </citation>
    <scope>NUCLEOTIDE SEQUENCE [LARGE SCALE GENOMIC DNA]</scope>
    <source>
        <strain evidence="2 3">Grewe 0041</strain>
    </source>
</reference>
<keyword evidence="3" id="KW-1185">Reference proteome</keyword>
<keyword evidence="1" id="KW-0472">Membrane</keyword>
<dbReference type="PANTHER" id="PTHR35814:SF1">
    <property type="entry name" value="GLUTATHIONE S-TRANSFERASE-RELATED"/>
    <property type="match status" value="1"/>
</dbReference>
<keyword evidence="1" id="KW-1133">Transmembrane helix</keyword>
<dbReference type="Proteomes" id="UP001590951">
    <property type="component" value="Unassembled WGS sequence"/>
</dbReference>
<comment type="caution">
    <text evidence="2">The sequence shown here is derived from an EMBL/GenBank/DDBJ whole genome shotgun (WGS) entry which is preliminary data.</text>
</comment>
<dbReference type="PANTHER" id="PTHR35814">
    <property type="match status" value="1"/>
</dbReference>
<evidence type="ECO:0000313" key="3">
    <source>
        <dbReference type="Proteomes" id="UP001590951"/>
    </source>
</evidence>
<feature type="transmembrane region" description="Helical" evidence="1">
    <location>
        <begin position="12"/>
        <end position="30"/>
    </location>
</feature>
<protein>
    <submittedName>
        <fullName evidence="2">Uncharacterized protein</fullName>
    </submittedName>
</protein>